<organism evidence="3 4">
    <name type="scientific">Cladophialophora carrionii CBS 160.54</name>
    <dbReference type="NCBI Taxonomy" id="1279043"/>
    <lineage>
        <taxon>Eukaryota</taxon>
        <taxon>Fungi</taxon>
        <taxon>Dikarya</taxon>
        <taxon>Ascomycota</taxon>
        <taxon>Pezizomycotina</taxon>
        <taxon>Eurotiomycetes</taxon>
        <taxon>Chaetothyriomycetidae</taxon>
        <taxon>Chaetothyriales</taxon>
        <taxon>Herpotrichiellaceae</taxon>
        <taxon>Cladophialophora</taxon>
    </lineage>
</organism>
<dbReference type="CDD" id="cd02208">
    <property type="entry name" value="cupin_RmlC-like"/>
    <property type="match status" value="1"/>
</dbReference>
<dbReference type="EMBL" id="KB822708">
    <property type="protein sequence ID" value="ETI20258.1"/>
    <property type="molecule type" value="Genomic_DNA"/>
</dbReference>
<dbReference type="VEuPathDB" id="FungiDB:G647_08292"/>
<evidence type="ECO:0000313" key="3">
    <source>
        <dbReference type="EMBL" id="ETI20258.1"/>
    </source>
</evidence>
<protein>
    <recommendedName>
        <fullName evidence="2">Cupin type-2 domain-containing protein</fullName>
    </recommendedName>
</protein>
<dbReference type="HOGENOM" id="CLU_108780_0_0_1"/>
<dbReference type="OrthoDB" id="3765895at2759"/>
<reference evidence="3 4" key="1">
    <citation type="submission" date="2013-03" db="EMBL/GenBank/DDBJ databases">
        <title>The Genome Sequence of Cladophialophora carrionii CBS 160.54.</title>
        <authorList>
            <consortium name="The Broad Institute Genomics Platform"/>
            <person name="Cuomo C."/>
            <person name="de Hoog S."/>
            <person name="Gorbushina A."/>
            <person name="Walker B."/>
            <person name="Young S.K."/>
            <person name="Zeng Q."/>
            <person name="Gargeya S."/>
            <person name="Fitzgerald M."/>
            <person name="Haas B."/>
            <person name="Abouelleil A."/>
            <person name="Allen A.W."/>
            <person name="Alvarado L."/>
            <person name="Arachchi H.M."/>
            <person name="Berlin A.M."/>
            <person name="Chapman S.B."/>
            <person name="Gainer-Dewar J."/>
            <person name="Goldberg J."/>
            <person name="Griggs A."/>
            <person name="Gujja S."/>
            <person name="Hansen M."/>
            <person name="Howarth C."/>
            <person name="Imamovic A."/>
            <person name="Ireland A."/>
            <person name="Larimer J."/>
            <person name="McCowan C."/>
            <person name="Murphy C."/>
            <person name="Pearson M."/>
            <person name="Poon T.W."/>
            <person name="Priest M."/>
            <person name="Roberts A."/>
            <person name="Saif S."/>
            <person name="Shea T."/>
            <person name="Sisk P."/>
            <person name="Sykes S."/>
            <person name="Wortman J."/>
            <person name="Nusbaum C."/>
            <person name="Birren B."/>
        </authorList>
    </citation>
    <scope>NUCLEOTIDE SEQUENCE [LARGE SCALE GENOMIC DNA]</scope>
    <source>
        <strain evidence="3 4">CBS 160.54</strain>
    </source>
</reference>
<evidence type="ECO:0000259" key="2">
    <source>
        <dbReference type="Pfam" id="PF07883"/>
    </source>
</evidence>
<sequence length="221" mass="24554">MSPPSRDRDRDRTIAPDIKEHERRDRNIPPGIKDHERRSITNKTTGETITWTTYGYESDGQEAAAVLVCKPGGGPPLHYHTTYAERFEALDGEIGVRLGKDLASLDTLRLKPGEAADIPVGTVHRFFNDGDSDVTFKGFVRPAHAGFERSLYILFGLNNDGLADPNTGMPRSLLHTALIGDMSDMKFPGFQGGLMNYVGSLLAAYARWTGVEEELLKKYWD</sequence>
<dbReference type="GeneID" id="19986785"/>
<dbReference type="Pfam" id="PF07883">
    <property type="entry name" value="Cupin_2"/>
    <property type="match status" value="1"/>
</dbReference>
<name>V9D1T6_9EURO</name>
<feature type="domain" description="Cupin type-2" evidence="2">
    <location>
        <begin position="69"/>
        <end position="135"/>
    </location>
</feature>
<proteinExistence type="predicted"/>
<dbReference type="Gene3D" id="2.60.120.10">
    <property type="entry name" value="Jelly Rolls"/>
    <property type="match status" value="1"/>
</dbReference>
<dbReference type="RefSeq" id="XP_008730826.1">
    <property type="nucleotide sequence ID" value="XM_008732604.1"/>
</dbReference>
<dbReference type="InterPro" id="IPR013096">
    <property type="entry name" value="Cupin_2"/>
</dbReference>
<gene>
    <name evidence="3" type="ORF">G647_08292</name>
</gene>
<dbReference type="InterPro" id="IPR011051">
    <property type="entry name" value="RmlC_Cupin_sf"/>
</dbReference>
<evidence type="ECO:0000313" key="4">
    <source>
        <dbReference type="Proteomes" id="UP000030678"/>
    </source>
</evidence>
<dbReference type="Proteomes" id="UP000030678">
    <property type="component" value="Unassembled WGS sequence"/>
</dbReference>
<evidence type="ECO:0000256" key="1">
    <source>
        <dbReference type="SAM" id="MobiDB-lite"/>
    </source>
</evidence>
<dbReference type="AlphaFoldDB" id="V9D1T6"/>
<accession>V9D1T6</accession>
<feature type="region of interest" description="Disordered" evidence="1">
    <location>
        <begin position="1"/>
        <end position="36"/>
    </location>
</feature>
<dbReference type="InterPro" id="IPR014710">
    <property type="entry name" value="RmlC-like_jellyroll"/>
</dbReference>
<dbReference type="SUPFAM" id="SSF51182">
    <property type="entry name" value="RmlC-like cupins"/>
    <property type="match status" value="1"/>
</dbReference>